<evidence type="ECO:0000256" key="2">
    <source>
        <dbReference type="ARBA" id="ARBA00023315"/>
    </source>
</evidence>
<gene>
    <name evidence="5" type="ORF">LX69_00843</name>
</gene>
<keyword evidence="1" id="KW-0808">Transferase</keyword>
<dbReference type="Gene3D" id="3.40.630.10">
    <property type="entry name" value="Zn peptidases"/>
    <property type="match status" value="1"/>
</dbReference>
<keyword evidence="2" id="KW-0012">Acyltransferase</keyword>
<evidence type="ECO:0000256" key="3">
    <source>
        <dbReference type="SAM" id="SignalP"/>
    </source>
</evidence>
<organism evidence="5 6">
    <name type="scientific">Breznakibacter xylanolyticus</name>
    <dbReference type="NCBI Taxonomy" id="990"/>
    <lineage>
        <taxon>Bacteria</taxon>
        <taxon>Pseudomonadati</taxon>
        <taxon>Bacteroidota</taxon>
        <taxon>Bacteroidia</taxon>
        <taxon>Marinilabiliales</taxon>
        <taxon>Marinilabiliaceae</taxon>
        <taxon>Breznakibacter</taxon>
    </lineage>
</organism>
<evidence type="ECO:0000259" key="4">
    <source>
        <dbReference type="Pfam" id="PF04389"/>
    </source>
</evidence>
<keyword evidence="6" id="KW-1185">Reference proteome</keyword>
<feature type="signal peptide" evidence="3">
    <location>
        <begin position="1"/>
        <end position="23"/>
    </location>
</feature>
<feature type="chain" id="PRO_5016040940" evidence="3">
    <location>
        <begin position="24"/>
        <end position="327"/>
    </location>
</feature>
<protein>
    <submittedName>
        <fullName evidence="5">Peptidase M28-like protein</fullName>
    </submittedName>
</protein>
<name>A0A2W7P165_9BACT</name>
<accession>A0A2W7P165</accession>
<evidence type="ECO:0000313" key="6">
    <source>
        <dbReference type="Proteomes" id="UP000249239"/>
    </source>
</evidence>
<keyword evidence="3" id="KW-0732">Signal</keyword>
<dbReference type="Proteomes" id="UP000249239">
    <property type="component" value="Unassembled WGS sequence"/>
</dbReference>
<dbReference type="PANTHER" id="PTHR12283">
    <property type="entry name" value="GLUTAMINYL-PEPTIDE CYCLOTRANSFERASE"/>
    <property type="match status" value="1"/>
</dbReference>
<evidence type="ECO:0000256" key="1">
    <source>
        <dbReference type="ARBA" id="ARBA00022679"/>
    </source>
</evidence>
<evidence type="ECO:0000313" key="5">
    <source>
        <dbReference type="EMBL" id="PZX19176.1"/>
    </source>
</evidence>
<dbReference type="PANTHER" id="PTHR12283:SF6">
    <property type="entry name" value="GLUTAMINYL-PEPTIDE CYCLOTRANSFERASE-RELATED"/>
    <property type="match status" value="1"/>
</dbReference>
<sequence>MKKFFFVLTLIGALMVSCRPASKGGSTSVVQTVVDVPAFNADSAYRYVAEQVAFGPRVPNSEAHARCADYLAAKLRSFGAEVVVQEADLKAFDNTILHAKNIIGRFQPEKNNRILLFAHWDSRPFADHDPDPSRRDEPILGASDGASGVGVLLEIARQLGQTATQAGVDIIFFDAEDYGTPDHKDVPYMEDSWCLGSQYWAKNPHVKNYTAQFGILLDMVGAKDATFYLEQYSMQTAPQVTKKIWNTAASLGHGRYFVFENGGMITDDHVYVNRYTGIPCVDIIQHDPTSRTSFGIYWHTHADDMSIISRETLGAVGETVMKVLCVN</sequence>
<dbReference type="PROSITE" id="PS51257">
    <property type="entry name" value="PROKAR_LIPOPROTEIN"/>
    <property type="match status" value="1"/>
</dbReference>
<proteinExistence type="predicted"/>
<dbReference type="SUPFAM" id="SSF53187">
    <property type="entry name" value="Zn-dependent exopeptidases"/>
    <property type="match status" value="1"/>
</dbReference>
<dbReference type="GO" id="GO:0008270">
    <property type="term" value="F:zinc ion binding"/>
    <property type="evidence" value="ECO:0007669"/>
    <property type="project" value="TreeGrafter"/>
</dbReference>
<dbReference type="InterPro" id="IPR040234">
    <property type="entry name" value="QC/QCL"/>
</dbReference>
<dbReference type="GO" id="GO:0016603">
    <property type="term" value="F:glutaminyl-peptide cyclotransferase activity"/>
    <property type="evidence" value="ECO:0007669"/>
    <property type="project" value="TreeGrafter"/>
</dbReference>
<dbReference type="AlphaFoldDB" id="A0A2W7P165"/>
<dbReference type="EMBL" id="QKZK01000005">
    <property type="protein sequence ID" value="PZX19176.1"/>
    <property type="molecule type" value="Genomic_DNA"/>
</dbReference>
<comment type="caution">
    <text evidence="5">The sequence shown here is derived from an EMBL/GenBank/DDBJ whole genome shotgun (WGS) entry which is preliminary data.</text>
</comment>
<reference evidence="5 6" key="1">
    <citation type="submission" date="2018-06" db="EMBL/GenBank/DDBJ databases">
        <title>Genomic Encyclopedia of Archaeal and Bacterial Type Strains, Phase II (KMG-II): from individual species to whole genera.</title>
        <authorList>
            <person name="Goeker M."/>
        </authorList>
    </citation>
    <scope>NUCLEOTIDE SEQUENCE [LARGE SCALE GENOMIC DNA]</scope>
    <source>
        <strain evidence="5 6">DSM 6779</strain>
    </source>
</reference>
<dbReference type="RefSeq" id="WP_111444559.1">
    <property type="nucleotide sequence ID" value="NZ_QKZK01000005.1"/>
</dbReference>
<dbReference type="Pfam" id="PF04389">
    <property type="entry name" value="Peptidase_M28"/>
    <property type="match status" value="1"/>
</dbReference>
<feature type="domain" description="Peptidase M28" evidence="4">
    <location>
        <begin position="101"/>
        <end position="323"/>
    </location>
</feature>
<dbReference type="InterPro" id="IPR007484">
    <property type="entry name" value="Peptidase_M28"/>
</dbReference>
<dbReference type="OrthoDB" id="9773494at2"/>